<dbReference type="eggNOG" id="COG0583">
    <property type="taxonomic scope" value="Bacteria"/>
</dbReference>
<dbReference type="SUPFAM" id="SSF53850">
    <property type="entry name" value="Periplasmic binding protein-like II"/>
    <property type="match status" value="1"/>
</dbReference>
<dbReference type="InterPro" id="IPR000847">
    <property type="entry name" value="LysR_HTH_N"/>
</dbReference>
<protein>
    <submittedName>
        <fullName evidence="6">Transcriptional regulator, LysR family</fullName>
    </submittedName>
</protein>
<dbReference type="InterPro" id="IPR005119">
    <property type="entry name" value="LysR_subst-bd"/>
</dbReference>
<comment type="similarity">
    <text evidence="1">Belongs to the LysR transcriptional regulatory family.</text>
</comment>
<keyword evidence="7" id="KW-1185">Reference proteome</keyword>
<keyword evidence="2" id="KW-0805">Transcription regulation</keyword>
<dbReference type="FunFam" id="1.10.10.10:FF:000001">
    <property type="entry name" value="LysR family transcriptional regulator"/>
    <property type="match status" value="1"/>
</dbReference>
<evidence type="ECO:0000256" key="4">
    <source>
        <dbReference type="ARBA" id="ARBA00023163"/>
    </source>
</evidence>
<feature type="domain" description="HTH lysR-type" evidence="5">
    <location>
        <begin position="1"/>
        <end position="60"/>
    </location>
</feature>
<dbReference type="GO" id="GO:0043565">
    <property type="term" value="F:sequence-specific DNA binding"/>
    <property type="evidence" value="ECO:0007669"/>
    <property type="project" value="TreeGrafter"/>
</dbReference>
<reference evidence="7" key="1">
    <citation type="journal article" date="2010" name="BMC Genomics">
        <title>A genomic perspective on the potential of Actinobacillus succinogenes for industrial succinate production.</title>
        <authorList>
            <person name="McKinlay J.B."/>
            <person name="Laivenieks M."/>
            <person name="Schindler B.D."/>
            <person name="McKinlay A.A."/>
            <person name="Siddaramappa S."/>
            <person name="Challacombe J.F."/>
            <person name="Lowry S.R."/>
            <person name="Clum A."/>
            <person name="Lapidus A.L."/>
            <person name="Burkhart K.B."/>
            <person name="Harkins V."/>
            <person name="Vieille C."/>
        </authorList>
    </citation>
    <scope>NUCLEOTIDE SEQUENCE [LARGE SCALE GENOMIC DNA]</scope>
    <source>
        <strain evidence="7">ATCC 55618 / DSM 22257 / CCUG 43843 / 130Z</strain>
    </source>
</reference>
<dbReference type="OrthoDB" id="8885940at2"/>
<proteinExistence type="inferred from homology"/>
<dbReference type="KEGG" id="asu:Asuc_0078"/>
<evidence type="ECO:0000259" key="5">
    <source>
        <dbReference type="PROSITE" id="PS50931"/>
    </source>
</evidence>
<dbReference type="RefSeq" id="WP_011978735.1">
    <property type="nucleotide sequence ID" value="NC_009655.1"/>
</dbReference>
<name>A6VKG2_ACTSZ</name>
<dbReference type="AlphaFoldDB" id="A6VKG2"/>
<dbReference type="Gene3D" id="1.10.10.10">
    <property type="entry name" value="Winged helix-like DNA-binding domain superfamily/Winged helix DNA-binding domain"/>
    <property type="match status" value="1"/>
</dbReference>
<dbReference type="EMBL" id="CP000746">
    <property type="protein sequence ID" value="ABR73459.1"/>
    <property type="molecule type" value="Genomic_DNA"/>
</dbReference>
<gene>
    <name evidence="6" type="ordered locus">Asuc_0078</name>
</gene>
<dbReference type="InterPro" id="IPR036388">
    <property type="entry name" value="WH-like_DNA-bd_sf"/>
</dbReference>
<dbReference type="HOGENOM" id="CLU_039613_16_1_6"/>
<evidence type="ECO:0000313" key="6">
    <source>
        <dbReference type="EMBL" id="ABR73459.1"/>
    </source>
</evidence>
<dbReference type="PANTHER" id="PTHR30537">
    <property type="entry name" value="HTH-TYPE TRANSCRIPTIONAL REGULATOR"/>
    <property type="match status" value="1"/>
</dbReference>
<dbReference type="STRING" id="339671.Asuc_0078"/>
<accession>A6VKG2</accession>
<dbReference type="Gene3D" id="3.40.190.290">
    <property type="match status" value="1"/>
</dbReference>
<dbReference type="InterPro" id="IPR058163">
    <property type="entry name" value="LysR-type_TF_proteobact-type"/>
</dbReference>
<dbReference type="Pfam" id="PF00126">
    <property type="entry name" value="HTH_1"/>
    <property type="match status" value="1"/>
</dbReference>
<dbReference type="Proteomes" id="UP000001114">
    <property type="component" value="Chromosome"/>
</dbReference>
<evidence type="ECO:0000313" key="7">
    <source>
        <dbReference type="Proteomes" id="UP000001114"/>
    </source>
</evidence>
<dbReference type="PROSITE" id="PS50931">
    <property type="entry name" value="HTH_LYSR"/>
    <property type="match status" value="1"/>
</dbReference>
<organism evidence="6 7">
    <name type="scientific">Actinobacillus succinogenes (strain ATCC 55618 / DSM 22257 / CCUG 43843 / 130Z)</name>
    <dbReference type="NCBI Taxonomy" id="339671"/>
    <lineage>
        <taxon>Bacteria</taxon>
        <taxon>Pseudomonadati</taxon>
        <taxon>Pseudomonadota</taxon>
        <taxon>Gammaproteobacteria</taxon>
        <taxon>Pasteurellales</taxon>
        <taxon>Pasteurellaceae</taxon>
        <taxon>Actinobacillus</taxon>
    </lineage>
</organism>
<dbReference type="GO" id="GO:0006351">
    <property type="term" value="P:DNA-templated transcription"/>
    <property type="evidence" value="ECO:0007669"/>
    <property type="project" value="TreeGrafter"/>
</dbReference>
<evidence type="ECO:0000256" key="3">
    <source>
        <dbReference type="ARBA" id="ARBA00023125"/>
    </source>
</evidence>
<keyword evidence="4" id="KW-0804">Transcription</keyword>
<evidence type="ECO:0000256" key="1">
    <source>
        <dbReference type="ARBA" id="ARBA00009437"/>
    </source>
</evidence>
<keyword evidence="3" id="KW-0238">DNA-binding</keyword>
<sequence length="301" mass="34347">MSNKLDSLKYFCLAAETLNFREAASRLAISPSVITRVINELENELGEQLFKRNTRNIRLTSFGEQFLPKAQQLLTDSENLFRMGKTPNDDLAGIVRITVPAWRENDLIIRELLNALDDHPEIVLDWREDMGKLDMIEDRIDIGLRIGAEPDQDFVVRKIADVGDILVTSPKLLETVGTPRNFEDFQRRFPFAQPINPNTGRAWNLPLNENVALIPRNIAFHSVDNYSALQAILIGKCAGLVSDFMAKPLLADGQLVRLFPEIEIDKWQLFLYRPYQAITPARVLKVFDLMTAILRNIFNPE</sequence>
<dbReference type="GO" id="GO:0003700">
    <property type="term" value="F:DNA-binding transcription factor activity"/>
    <property type="evidence" value="ECO:0007669"/>
    <property type="project" value="InterPro"/>
</dbReference>
<dbReference type="SUPFAM" id="SSF46785">
    <property type="entry name" value="Winged helix' DNA-binding domain"/>
    <property type="match status" value="1"/>
</dbReference>
<evidence type="ECO:0000256" key="2">
    <source>
        <dbReference type="ARBA" id="ARBA00023015"/>
    </source>
</evidence>
<dbReference type="Pfam" id="PF03466">
    <property type="entry name" value="LysR_substrate"/>
    <property type="match status" value="1"/>
</dbReference>
<dbReference type="PANTHER" id="PTHR30537:SF5">
    <property type="entry name" value="HTH-TYPE TRANSCRIPTIONAL ACTIVATOR TTDR-RELATED"/>
    <property type="match status" value="1"/>
</dbReference>
<dbReference type="InterPro" id="IPR036390">
    <property type="entry name" value="WH_DNA-bd_sf"/>
</dbReference>